<keyword evidence="2" id="KW-1185">Reference proteome</keyword>
<dbReference type="AlphaFoldDB" id="A0A9E7UC58"/>
<name>A0A9E7UC58_9EURY</name>
<dbReference type="RefSeq" id="WP_260595003.1">
    <property type="nucleotide sequence ID" value="NZ_CP104003.1"/>
</dbReference>
<gene>
    <name evidence="1" type="ORF">N0B31_06305</name>
</gene>
<dbReference type="GeneID" id="74942017"/>
<reference evidence="1" key="1">
    <citation type="submission" date="2022-09" db="EMBL/GenBank/DDBJ databases">
        <title>Diverse halophilic archaea isolated from saline environments.</title>
        <authorList>
            <person name="Cui H.-L."/>
        </authorList>
    </citation>
    <scope>NUCLEOTIDE SEQUENCE</scope>
    <source>
        <strain evidence="1">ZS-35-S2</strain>
    </source>
</reference>
<sequence length="343" mass="36245">MERRTYLKTVGGLGVVGALGLGATGLGAAQAGSTLNVQSQNIGTVTNDDGNITEVFVKPRLRIQWNGFDEVVERARILVEARLEQGPGGVVLPAWESEIDALRDDIYQTLGNDYGTYPLLQDSYVPVFRETPFLDNDEFYPEKLTNEGTSGVFPEGGGRFPLFSRASERTSRTDDYFKSEPPASEIPPIVLFSDTDSRPDYAGLPGSDSDIGETPGDYLSGFSISGGGNLLNGSYGSAGDTSLLDNEADGTNATRYIGLRFTVSLRTSASNSPLAMNGTDGLPTYEEATSPTAWPEQNVGYAGLERIAGTHPAVMVATTQLTLTAANEEATSSGDGILGGGVS</sequence>
<dbReference type="Proteomes" id="UP001057580">
    <property type="component" value="Chromosome"/>
</dbReference>
<evidence type="ECO:0000313" key="1">
    <source>
        <dbReference type="EMBL" id="UWM55892.1"/>
    </source>
</evidence>
<organism evidence="1 2">
    <name type="scientific">Salinirubellus salinus</name>
    <dbReference type="NCBI Taxonomy" id="1364945"/>
    <lineage>
        <taxon>Archaea</taxon>
        <taxon>Methanobacteriati</taxon>
        <taxon>Methanobacteriota</taxon>
        <taxon>Stenosarchaea group</taxon>
        <taxon>Halobacteria</taxon>
        <taxon>Halobacteriales</taxon>
        <taxon>Natronomonadaceae</taxon>
        <taxon>Salinirubellus</taxon>
    </lineage>
</organism>
<protein>
    <submittedName>
        <fullName evidence="1">Uncharacterized protein</fullName>
    </submittedName>
</protein>
<dbReference type="EMBL" id="CP104003">
    <property type="protein sequence ID" value="UWM55892.1"/>
    <property type="molecule type" value="Genomic_DNA"/>
</dbReference>
<dbReference type="KEGG" id="ssai:N0B31_06305"/>
<proteinExistence type="predicted"/>
<evidence type="ECO:0000313" key="2">
    <source>
        <dbReference type="Proteomes" id="UP001057580"/>
    </source>
</evidence>
<accession>A0A9E7UC58</accession>